<dbReference type="EMBL" id="CAADFP010000223">
    <property type="protein sequence ID" value="VFK33779.1"/>
    <property type="molecule type" value="Genomic_DNA"/>
</dbReference>
<evidence type="ECO:0000256" key="3">
    <source>
        <dbReference type="ARBA" id="ARBA00022801"/>
    </source>
</evidence>
<evidence type="ECO:0000256" key="4">
    <source>
        <dbReference type="ARBA" id="ARBA00022833"/>
    </source>
</evidence>
<dbReference type="GO" id="GO:0008237">
    <property type="term" value="F:metallopeptidase activity"/>
    <property type="evidence" value="ECO:0007669"/>
    <property type="project" value="UniProtKB-KW"/>
</dbReference>
<organism evidence="8">
    <name type="scientific">Candidatus Kentrum sp. LPFa</name>
    <dbReference type="NCBI Taxonomy" id="2126335"/>
    <lineage>
        <taxon>Bacteria</taxon>
        <taxon>Pseudomonadati</taxon>
        <taxon>Pseudomonadota</taxon>
        <taxon>Gammaproteobacteria</taxon>
        <taxon>Candidatus Kentrum</taxon>
    </lineage>
</organism>
<keyword evidence="3" id="KW-0378">Hydrolase</keyword>
<sequence>MLDKSPHIMLVQNHTDGTLGPSKADKEVTRRLIEGGKLLNIRVSDHLIISEDGYYSFLEQGSIENAESREME</sequence>
<evidence type="ECO:0000313" key="8">
    <source>
        <dbReference type="EMBL" id="VFK33779.1"/>
    </source>
</evidence>
<feature type="domain" description="MPN" evidence="6">
    <location>
        <begin position="1"/>
        <end position="63"/>
    </location>
</feature>
<dbReference type="GO" id="GO:0006508">
    <property type="term" value="P:proteolysis"/>
    <property type="evidence" value="ECO:0007669"/>
    <property type="project" value="UniProtKB-KW"/>
</dbReference>
<evidence type="ECO:0000256" key="1">
    <source>
        <dbReference type="ARBA" id="ARBA00022670"/>
    </source>
</evidence>
<evidence type="ECO:0000259" key="6">
    <source>
        <dbReference type="PROSITE" id="PS50249"/>
    </source>
</evidence>
<keyword evidence="5" id="KW-0482">Metalloprotease</keyword>
<evidence type="ECO:0000313" key="7">
    <source>
        <dbReference type="EMBL" id="VFK18206.1"/>
    </source>
</evidence>
<dbReference type="Gene3D" id="3.40.140.10">
    <property type="entry name" value="Cytidine Deaminase, domain 2"/>
    <property type="match status" value="1"/>
</dbReference>
<dbReference type="AlphaFoldDB" id="A0A450XWV6"/>
<dbReference type="PANTHER" id="PTHR30471">
    <property type="entry name" value="DNA REPAIR PROTEIN RADC"/>
    <property type="match status" value="1"/>
</dbReference>
<proteinExistence type="predicted"/>
<keyword evidence="4" id="KW-0862">Zinc</keyword>
<name>A0A450XWV6_9GAMM</name>
<evidence type="ECO:0000256" key="5">
    <source>
        <dbReference type="ARBA" id="ARBA00023049"/>
    </source>
</evidence>
<dbReference type="InterPro" id="IPR037518">
    <property type="entry name" value="MPN"/>
</dbReference>
<dbReference type="InterPro" id="IPR025657">
    <property type="entry name" value="RadC_JAB"/>
</dbReference>
<dbReference type="PROSITE" id="PS50249">
    <property type="entry name" value="MPN"/>
    <property type="match status" value="1"/>
</dbReference>
<keyword evidence="2" id="KW-0479">Metal-binding</keyword>
<evidence type="ECO:0000256" key="2">
    <source>
        <dbReference type="ARBA" id="ARBA00022723"/>
    </source>
</evidence>
<reference evidence="8" key="1">
    <citation type="submission" date="2019-02" db="EMBL/GenBank/DDBJ databases">
        <authorList>
            <person name="Gruber-Vodicka R. H."/>
            <person name="Seah K. B. B."/>
        </authorList>
    </citation>
    <scope>NUCLEOTIDE SEQUENCE</scope>
    <source>
        <strain evidence="7">BECK_S312</strain>
        <strain evidence="8">BECK_S426</strain>
    </source>
</reference>
<dbReference type="InterPro" id="IPR001405">
    <property type="entry name" value="UPF0758"/>
</dbReference>
<dbReference type="PANTHER" id="PTHR30471:SF3">
    <property type="entry name" value="UPF0758 PROTEIN YEES-RELATED"/>
    <property type="match status" value="1"/>
</dbReference>
<gene>
    <name evidence="7" type="ORF">BECKLPF1236A_GA0070988_1019211</name>
    <name evidence="8" type="ORF">BECKLPF1236C_GA0070990_1022310</name>
</gene>
<accession>A0A450XWV6</accession>
<dbReference type="Pfam" id="PF04002">
    <property type="entry name" value="RadC"/>
    <property type="match status" value="1"/>
</dbReference>
<protein>
    <submittedName>
        <fullName evidence="8">RadC-like JAB domain-containing protein</fullName>
    </submittedName>
</protein>
<dbReference type="GO" id="GO:0046872">
    <property type="term" value="F:metal ion binding"/>
    <property type="evidence" value="ECO:0007669"/>
    <property type="project" value="UniProtKB-KW"/>
</dbReference>
<dbReference type="EMBL" id="CAADFM010000192">
    <property type="protein sequence ID" value="VFK18206.1"/>
    <property type="molecule type" value="Genomic_DNA"/>
</dbReference>
<keyword evidence="1" id="KW-0645">Protease</keyword>